<comment type="caution">
    <text evidence="1">The sequence shown here is derived from an EMBL/GenBank/DDBJ whole genome shotgun (WGS) entry which is preliminary data.</text>
</comment>
<evidence type="ECO:0000313" key="2">
    <source>
        <dbReference type="Proteomes" id="UP000529783"/>
    </source>
</evidence>
<name>A0A7Y9ECS8_9ACTN</name>
<evidence type="ECO:0000313" key="1">
    <source>
        <dbReference type="EMBL" id="NYD45390.1"/>
    </source>
</evidence>
<organism evidence="1 2">
    <name type="scientific">Actinomadura luteofluorescens</name>
    <dbReference type="NCBI Taxonomy" id="46163"/>
    <lineage>
        <taxon>Bacteria</taxon>
        <taxon>Bacillati</taxon>
        <taxon>Actinomycetota</taxon>
        <taxon>Actinomycetes</taxon>
        <taxon>Streptosporangiales</taxon>
        <taxon>Thermomonosporaceae</taxon>
        <taxon>Actinomadura</taxon>
    </lineage>
</organism>
<proteinExistence type="predicted"/>
<protein>
    <submittedName>
        <fullName evidence="1">Uncharacterized protein</fullName>
    </submittedName>
</protein>
<dbReference type="AlphaFoldDB" id="A0A7Y9ECS8"/>
<accession>A0A7Y9ECS8</accession>
<keyword evidence="2" id="KW-1185">Reference proteome</keyword>
<dbReference type="RefSeq" id="WP_179842824.1">
    <property type="nucleotide sequence ID" value="NZ_JACCBA010000001.1"/>
</dbReference>
<gene>
    <name evidence="1" type="ORF">BJY14_001373</name>
</gene>
<dbReference type="EMBL" id="JACCBA010000001">
    <property type="protein sequence ID" value="NYD45390.1"/>
    <property type="molecule type" value="Genomic_DNA"/>
</dbReference>
<reference evidence="1 2" key="1">
    <citation type="submission" date="2020-07" db="EMBL/GenBank/DDBJ databases">
        <title>Sequencing the genomes of 1000 actinobacteria strains.</title>
        <authorList>
            <person name="Klenk H.-P."/>
        </authorList>
    </citation>
    <scope>NUCLEOTIDE SEQUENCE [LARGE SCALE GENOMIC DNA]</scope>
    <source>
        <strain evidence="1 2">DSM 40398</strain>
    </source>
</reference>
<sequence>MIIEVDRGSVAAGDDVLPHARSIDVPSGTPLGDVVAGLLEEHFLAVIASGRATWILVADGPLAVVAQQWDEPRYLVDASQPISSFGGNGGRVSLMFRYWKQHDPDHVFAELAAGREPRR</sequence>
<dbReference type="Proteomes" id="UP000529783">
    <property type="component" value="Unassembled WGS sequence"/>
</dbReference>